<dbReference type="EMBL" id="OU015566">
    <property type="protein sequence ID" value="CAG5106714.1"/>
    <property type="molecule type" value="Genomic_DNA"/>
</dbReference>
<feature type="compositionally biased region" description="Basic and acidic residues" evidence="3">
    <location>
        <begin position="95"/>
        <end position="118"/>
    </location>
</feature>
<evidence type="ECO:0000256" key="1">
    <source>
        <dbReference type="ARBA" id="ARBA00022884"/>
    </source>
</evidence>
<dbReference type="InterPro" id="IPR035979">
    <property type="entry name" value="RBD_domain_sf"/>
</dbReference>
<dbReference type="SMART" id="SM00360">
    <property type="entry name" value="RRM"/>
    <property type="match status" value="1"/>
</dbReference>
<accession>A0ABN7SY57</accession>
<evidence type="ECO:0000256" key="2">
    <source>
        <dbReference type="PROSITE-ProRule" id="PRU00176"/>
    </source>
</evidence>
<dbReference type="InterPro" id="IPR012677">
    <property type="entry name" value="Nucleotide-bd_a/b_plait_sf"/>
</dbReference>
<dbReference type="Proteomes" id="UP001158576">
    <property type="component" value="Chromosome 1"/>
</dbReference>
<dbReference type="InterPro" id="IPR050441">
    <property type="entry name" value="RBM"/>
</dbReference>
<organism evidence="5 6">
    <name type="scientific">Oikopleura dioica</name>
    <name type="common">Tunicate</name>
    <dbReference type="NCBI Taxonomy" id="34765"/>
    <lineage>
        <taxon>Eukaryota</taxon>
        <taxon>Metazoa</taxon>
        <taxon>Chordata</taxon>
        <taxon>Tunicata</taxon>
        <taxon>Appendicularia</taxon>
        <taxon>Copelata</taxon>
        <taxon>Oikopleuridae</taxon>
        <taxon>Oikopleura</taxon>
    </lineage>
</organism>
<keyword evidence="1 2" id="KW-0694">RNA-binding</keyword>
<dbReference type="CDD" id="cd12311">
    <property type="entry name" value="RRM_SRSF2_SRSF8"/>
    <property type="match status" value="1"/>
</dbReference>
<keyword evidence="6" id="KW-1185">Reference proteome</keyword>
<gene>
    <name evidence="5" type="ORF">OKIOD_LOCUS11733</name>
</gene>
<sequence length="188" mass="21287">MSGRPPPNISGMTSLKIDNLSYRTDSESLRRKFSKYGEIGDVYIPKDKYGESRGFAFVRFHDKRDAGDAIDQLDGRDIDGREIRVDYARHERPSFDKWRGSRRDRSRSRSRDEARLEAALDPAPEAALTEGIPAADRDPPPEIETDDPDRDPPEEIDLVLDPALPDALDLALARDRAFLPQLEKILPT</sequence>
<name>A0ABN7SY57_OIKDI</name>
<dbReference type="Gene3D" id="3.30.70.330">
    <property type="match status" value="1"/>
</dbReference>
<evidence type="ECO:0000259" key="4">
    <source>
        <dbReference type="PROSITE" id="PS50102"/>
    </source>
</evidence>
<feature type="domain" description="RRM" evidence="4">
    <location>
        <begin position="13"/>
        <end position="90"/>
    </location>
</feature>
<reference evidence="5 6" key="1">
    <citation type="submission" date="2021-04" db="EMBL/GenBank/DDBJ databases">
        <authorList>
            <person name="Bliznina A."/>
        </authorList>
    </citation>
    <scope>NUCLEOTIDE SEQUENCE [LARGE SCALE GENOMIC DNA]</scope>
</reference>
<feature type="region of interest" description="Disordered" evidence="3">
    <location>
        <begin position="95"/>
        <end position="157"/>
    </location>
</feature>
<proteinExistence type="predicted"/>
<evidence type="ECO:0000313" key="5">
    <source>
        <dbReference type="EMBL" id="CAG5106714.1"/>
    </source>
</evidence>
<evidence type="ECO:0000313" key="6">
    <source>
        <dbReference type="Proteomes" id="UP001158576"/>
    </source>
</evidence>
<dbReference type="PROSITE" id="PS50102">
    <property type="entry name" value="RRM"/>
    <property type="match status" value="1"/>
</dbReference>
<dbReference type="SMART" id="SM00361">
    <property type="entry name" value="RRM_1"/>
    <property type="match status" value="1"/>
</dbReference>
<dbReference type="InterPro" id="IPR000504">
    <property type="entry name" value="RRM_dom"/>
</dbReference>
<protein>
    <submittedName>
        <fullName evidence="5">Oidioi.mRNA.OKI2018_I69.chr1.g2968.t2.cds</fullName>
    </submittedName>
</protein>
<evidence type="ECO:0000256" key="3">
    <source>
        <dbReference type="SAM" id="MobiDB-lite"/>
    </source>
</evidence>
<feature type="compositionally biased region" description="Low complexity" evidence="3">
    <location>
        <begin position="119"/>
        <end position="128"/>
    </location>
</feature>
<dbReference type="InterPro" id="IPR003954">
    <property type="entry name" value="RRM_euk-type"/>
</dbReference>
<dbReference type="SUPFAM" id="SSF54928">
    <property type="entry name" value="RNA-binding domain, RBD"/>
    <property type="match status" value="1"/>
</dbReference>
<feature type="compositionally biased region" description="Acidic residues" evidence="3">
    <location>
        <begin position="141"/>
        <end position="157"/>
    </location>
</feature>
<dbReference type="Pfam" id="PF00076">
    <property type="entry name" value="RRM_1"/>
    <property type="match status" value="1"/>
</dbReference>
<dbReference type="PANTHER" id="PTHR48034">
    <property type="entry name" value="TRANSFORMER-2 SEX-DETERMINING PROTEIN-RELATED"/>
    <property type="match status" value="1"/>
</dbReference>